<dbReference type="PANTHER" id="PTHR18919">
    <property type="entry name" value="ACETYL-COA C-ACYLTRANSFERASE"/>
    <property type="match status" value="1"/>
</dbReference>
<dbReference type="InterPro" id="IPR020617">
    <property type="entry name" value="Thiolase_C"/>
</dbReference>
<evidence type="ECO:0000313" key="7">
    <source>
        <dbReference type="EMBL" id="MBA5777424.1"/>
    </source>
</evidence>
<dbReference type="InterPro" id="IPR016039">
    <property type="entry name" value="Thiolase-like"/>
</dbReference>
<dbReference type="PANTHER" id="PTHR18919:SF107">
    <property type="entry name" value="ACETYL-COA ACETYLTRANSFERASE, CYTOSOLIC"/>
    <property type="match status" value="1"/>
</dbReference>
<keyword evidence="3 4" id="KW-0012">Acyltransferase</keyword>
<name>A0A839AEP5_9HYPH</name>
<organism evidence="7 8">
    <name type="scientific">Stappia albiluteola</name>
    <dbReference type="NCBI Taxonomy" id="2758565"/>
    <lineage>
        <taxon>Bacteria</taxon>
        <taxon>Pseudomonadati</taxon>
        <taxon>Pseudomonadota</taxon>
        <taxon>Alphaproteobacteria</taxon>
        <taxon>Hyphomicrobiales</taxon>
        <taxon>Stappiaceae</taxon>
        <taxon>Stappia</taxon>
    </lineage>
</organism>
<dbReference type="Proteomes" id="UP000541109">
    <property type="component" value="Unassembled WGS sequence"/>
</dbReference>
<dbReference type="SUPFAM" id="SSF53901">
    <property type="entry name" value="Thiolase-like"/>
    <property type="match status" value="2"/>
</dbReference>
<dbReference type="GO" id="GO:0003988">
    <property type="term" value="F:acetyl-CoA C-acyltransferase activity"/>
    <property type="evidence" value="ECO:0007669"/>
    <property type="project" value="UniProtKB-ARBA"/>
</dbReference>
<evidence type="ECO:0000256" key="1">
    <source>
        <dbReference type="ARBA" id="ARBA00010982"/>
    </source>
</evidence>
<dbReference type="EMBL" id="JACFXV010000048">
    <property type="protein sequence ID" value="MBA5777424.1"/>
    <property type="molecule type" value="Genomic_DNA"/>
</dbReference>
<dbReference type="InterPro" id="IPR020616">
    <property type="entry name" value="Thiolase_N"/>
</dbReference>
<feature type="domain" description="Thiolase N-terminal" evidence="5">
    <location>
        <begin position="5"/>
        <end position="202"/>
    </location>
</feature>
<dbReference type="InterPro" id="IPR002155">
    <property type="entry name" value="Thiolase"/>
</dbReference>
<dbReference type="RefSeq" id="WP_182164795.1">
    <property type="nucleotide sequence ID" value="NZ_JACFXV010000048.1"/>
</dbReference>
<sequence>MSGPVFIASARRSAVLPRRGAFRSLEVDALAAPVMAACLADAGIEGDEVDEVIAGNALYGGGNPARRAALLAGLPDSVPAITVDRQCCAGLDAILYGARLIESGAADCVLAGGVESFSRAPIRATRPLEPDQEPEAYDRPPFTPWPARDPDMAVAAASLAQAMNISTDRQVDWTVESHRKAFEALSSDRAREIVTIEHMGWDGYTRKLRPAACLRSRKLAGAEPTGILAATTAVEADASAFVALMSPRLAARKGIAQAMRLTDGCSRGALPELPGLAPIAATSRLFRKAGLSERDLAVAEVMEAFAAQAIACVDALRLPETIVNRGGGALARGHPIGASGAILAVRLFHELAKERPGAFGLATIAAAGGLATSVLMQRA</sequence>
<evidence type="ECO:0000256" key="4">
    <source>
        <dbReference type="RuleBase" id="RU003557"/>
    </source>
</evidence>
<dbReference type="PROSITE" id="PS00737">
    <property type="entry name" value="THIOLASE_2"/>
    <property type="match status" value="1"/>
</dbReference>
<evidence type="ECO:0000256" key="2">
    <source>
        <dbReference type="ARBA" id="ARBA00022679"/>
    </source>
</evidence>
<comment type="caution">
    <text evidence="7">The sequence shown here is derived from an EMBL/GenBank/DDBJ whole genome shotgun (WGS) entry which is preliminary data.</text>
</comment>
<dbReference type="Gene3D" id="3.40.47.10">
    <property type="match status" value="2"/>
</dbReference>
<keyword evidence="2 4" id="KW-0808">Transferase</keyword>
<keyword evidence="8" id="KW-1185">Reference proteome</keyword>
<evidence type="ECO:0000313" key="8">
    <source>
        <dbReference type="Proteomes" id="UP000541109"/>
    </source>
</evidence>
<evidence type="ECO:0000259" key="5">
    <source>
        <dbReference type="Pfam" id="PF00108"/>
    </source>
</evidence>
<proteinExistence type="inferred from homology"/>
<dbReference type="Pfam" id="PF02803">
    <property type="entry name" value="Thiolase_C"/>
    <property type="match status" value="1"/>
</dbReference>
<accession>A0A839AEP5</accession>
<dbReference type="CDD" id="cd00751">
    <property type="entry name" value="thiolase"/>
    <property type="match status" value="1"/>
</dbReference>
<evidence type="ECO:0000256" key="3">
    <source>
        <dbReference type="ARBA" id="ARBA00023315"/>
    </source>
</evidence>
<dbReference type="InterPro" id="IPR020613">
    <property type="entry name" value="Thiolase_CS"/>
</dbReference>
<dbReference type="NCBIfam" id="TIGR01930">
    <property type="entry name" value="AcCoA-C-Actrans"/>
    <property type="match status" value="1"/>
</dbReference>
<feature type="domain" description="Thiolase C-terminal" evidence="6">
    <location>
        <begin position="266"/>
        <end position="377"/>
    </location>
</feature>
<protein>
    <submittedName>
        <fullName evidence="7">Thiolase family protein</fullName>
    </submittedName>
</protein>
<dbReference type="PIRSF" id="PIRSF000429">
    <property type="entry name" value="Ac-CoA_Ac_transf"/>
    <property type="match status" value="1"/>
</dbReference>
<reference evidence="7 8" key="1">
    <citation type="submission" date="2020-07" db="EMBL/GenBank/DDBJ databases">
        <title>Stappia sp., F7233, whole genome shotgun sequencing project.</title>
        <authorList>
            <person name="Jiang S."/>
            <person name="Liu Z.W."/>
            <person name="Du Z.J."/>
        </authorList>
    </citation>
    <scope>NUCLEOTIDE SEQUENCE [LARGE SCALE GENOMIC DNA]</scope>
    <source>
        <strain evidence="7 8">F7233</strain>
    </source>
</reference>
<dbReference type="AlphaFoldDB" id="A0A839AEP5"/>
<comment type="similarity">
    <text evidence="1 4">Belongs to the thiolase-like superfamily. Thiolase family.</text>
</comment>
<gene>
    <name evidence="7" type="ORF">H2509_09815</name>
</gene>
<dbReference type="Pfam" id="PF00108">
    <property type="entry name" value="Thiolase_N"/>
    <property type="match status" value="1"/>
</dbReference>
<evidence type="ECO:0000259" key="6">
    <source>
        <dbReference type="Pfam" id="PF02803"/>
    </source>
</evidence>